<dbReference type="PANTHER" id="PTHR37841">
    <property type="entry name" value="GLR2918 PROTEIN"/>
    <property type="match status" value="1"/>
</dbReference>
<protein>
    <submittedName>
        <fullName evidence="1">WG repeat-containing protein</fullName>
    </submittedName>
</protein>
<evidence type="ECO:0000313" key="2">
    <source>
        <dbReference type="Proteomes" id="UP000326570"/>
    </source>
</evidence>
<dbReference type="EMBL" id="VTWT01000004">
    <property type="protein sequence ID" value="KAA9338973.1"/>
    <property type="molecule type" value="Genomic_DNA"/>
</dbReference>
<accession>A0A5N1J340</accession>
<dbReference type="AlphaFoldDB" id="A0A5N1J340"/>
<comment type="caution">
    <text evidence="1">The sequence shown here is derived from an EMBL/GenBank/DDBJ whole genome shotgun (WGS) entry which is preliminary data.</text>
</comment>
<reference evidence="1 2" key="1">
    <citation type="submission" date="2019-09" db="EMBL/GenBank/DDBJ databases">
        <title>Genome sequence of Adhaeribacter sp. M2.</title>
        <authorList>
            <person name="Srinivasan S."/>
        </authorList>
    </citation>
    <scope>NUCLEOTIDE SEQUENCE [LARGE SCALE GENOMIC DNA]</scope>
    <source>
        <strain evidence="1 2">M2</strain>
    </source>
</reference>
<keyword evidence="2" id="KW-1185">Reference proteome</keyword>
<dbReference type="Proteomes" id="UP000326570">
    <property type="component" value="Unassembled WGS sequence"/>
</dbReference>
<dbReference type="RefSeq" id="WP_150903607.1">
    <property type="nucleotide sequence ID" value="NZ_VTWT01000004.1"/>
</dbReference>
<sequence>MKRPTHILYLLVISIIFTQLPLLCTAQKSQQYIPYRIGNKWGISDTLGKMLIQPKFDEALFMNEKGYIKVRKGKNWGIFGPEGKFITRIKYEKIVDQMVFGNFYIYKKYNIHSNSYRQGIIDSSGHTIIPARFSSATFAYQNNKVIIVSYPNQGKKRQIGFVDTTGKFLLQHLYSNVIFNKNSYIKLQDPSTDLFGLMNPNGKMILPFNYGKIFDFQEGLILVKDYNALYTGGFHFMDQYGKPAFKGRFHTVIGGFSNGLVAIGNEKGKFGYIDRQGNQIIDLNYDEATEFRNGVAIVKKGDFYGVIDLHEKIVEPFVYEDLKWDQPVSKSGSMKEISKTNHYTSSLIIGVINGKRIYGLLHKEYKLPIKYRYLHPNSNNLQGFKGYIFQENNCYGVLDSTGKIVLPPVFESIIPAISEGRFPVLQTNSNIIKYGVGMLVKEKTGLGLVDSAGKFIKPFIFYPRFNGFKDGIALVQDTVRTKWRYSIINKKGNPISDFTFEEVRQVKNGFIIFKNAENDKIKITGFGLINSEGKIVTQQSYRRVSNFTDEGIALVDKEAGTGIIDKNGNEIIPAIYDLKPLGSSEEGPILHCGYLLVYDLKNNRPVGYMSLKQKKFWQD</sequence>
<dbReference type="InterPro" id="IPR032774">
    <property type="entry name" value="WG_beta_rep"/>
</dbReference>
<dbReference type="PANTHER" id="PTHR37841:SF1">
    <property type="entry name" value="DUF3298 DOMAIN-CONTAINING PROTEIN"/>
    <property type="match status" value="1"/>
</dbReference>
<proteinExistence type="predicted"/>
<organism evidence="1 2">
    <name type="scientific">Adhaeribacter soli</name>
    <dbReference type="NCBI Taxonomy" id="2607655"/>
    <lineage>
        <taxon>Bacteria</taxon>
        <taxon>Pseudomonadati</taxon>
        <taxon>Bacteroidota</taxon>
        <taxon>Cytophagia</taxon>
        <taxon>Cytophagales</taxon>
        <taxon>Hymenobacteraceae</taxon>
        <taxon>Adhaeribacter</taxon>
    </lineage>
</organism>
<name>A0A5N1J340_9BACT</name>
<gene>
    <name evidence="1" type="ORF">F0P94_09285</name>
</gene>
<dbReference type="Pfam" id="PF14903">
    <property type="entry name" value="WG_beta_rep"/>
    <property type="match status" value="8"/>
</dbReference>
<evidence type="ECO:0000313" key="1">
    <source>
        <dbReference type="EMBL" id="KAA9338973.1"/>
    </source>
</evidence>